<accession>A0A109W5Z3</accession>
<dbReference type="STRING" id="888061.AXF15_07465"/>
<reference evidence="2" key="1">
    <citation type="submission" date="2016-02" db="EMBL/GenBank/DDBJ databases">
        <authorList>
            <person name="Holder M.E."/>
            <person name="Ajami N.J."/>
            <person name="Petrosino J.F."/>
        </authorList>
    </citation>
    <scope>NUCLEOTIDE SEQUENCE [LARGE SCALE GENOMIC DNA]</scope>
    <source>
        <strain evidence="2">DSM 12838</strain>
    </source>
</reference>
<dbReference type="EMBL" id="CP014230">
    <property type="protein sequence ID" value="AMD92958.1"/>
    <property type="molecule type" value="Genomic_DNA"/>
</dbReference>
<gene>
    <name evidence="1" type="ORF">AXF15_07465</name>
</gene>
<keyword evidence="2" id="KW-1185">Reference proteome</keyword>
<dbReference type="Proteomes" id="UP000063964">
    <property type="component" value="Chromosome"/>
</dbReference>
<evidence type="ECO:0008006" key="3">
    <source>
        <dbReference type="Google" id="ProtNLM"/>
    </source>
</evidence>
<dbReference type="KEGG" id="doa:AXF15_07465"/>
<evidence type="ECO:0000313" key="1">
    <source>
        <dbReference type="EMBL" id="AMD92958.1"/>
    </source>
</evidence>
<proteinExistence type="predicted"/>
<sequence length="130" mass="14587">MKAQGKDFMRLFSRDKLALGMAICAFLLTLTLFCGLWRNILGLSHAVDELRAAHASALELDRRAAILDARIADLDALPRRTAVMALENQLRDMAHTAEDLDRRLAGRHRDKLERIQSLLTEIGDDLHAAK</sequence>
<name>A0A109W5Z3_9BACT</name>
<evidence type="ECO:0000313" key="2">
    <source>
        <dbReference type="Proteomes" id="UP000063964"/>
    </source>
</evidence>
<dbReference type="AlphaFoldDB" id="A0A109W5Z3"/>
<protein>
    <recommendedName>
        <fullName evidence="3">Chemotaxis methyl-accepting receptor HlyB-like 4HB MCP domain-containing protein</fullName>
    </recommendedName>
</protein>
<organism evidence="1 2">
    <name type="scientific">Desulfomicrobium orale DSM 12838</name>
    <dbReference type="NCBI Taxonomy" id="888061"/>
    <lineage>
        <taxon>Bacteria</taxon>
        <taxon>Pseudomonadati</taxon>
        <taxon>Thermodesulfobacteriota</taxon>
        <taxon>Desulfovibrionia</taxon>
        <taxon>Desulfovibrionales</taxon>
        <taxon>Desulfomicrobiaceae</taxon>
        <taxon>Desulfomicrobium</taxon>
    </lineage>
</organism>